<evidence type="ECO:0000259" key="4">
    <source>
        <dbReference type="PROSITE" id="PS50042"/>
    </source>
</evidence>
<evidence type="ECO:0000313" key="7">
    <source>
        <dbReference type="Proteomes" id="UP000295198"/>
    </source>
</evidence>
<reference evidence="6 7" key="1">
    <citation type="submission" date="2019-01" db="EMBL/GenBank/DDBJ databases">
        <title>Nocardioides guangzhouensis sp. nov., an actinobacterium isolated from soil.</title>
        <authorList>
            <person name="Fu Y."/>
            <person name="Cai Y."/>
            <person name="Lin Z."/>
            <person name="Chen P."/>
        </authorList>
    </citation>
    <scope>NUCLEOTIDE SEQUENCE [LARGE SCALE GENOMIC DNA]</scope>
    <source>
        <strain evidence="6 7">130</strain>
    </source>
</reference>
<dbReference type="RefSeq" id="WP_134720765.1">
    <property type="nucleotide sequence ID" value="NZ_SDKM01000056.1"/>
</dbReference>
<dbReference type="Proteomes" id="UP000295198">
    <property type="component" value="Unassembled WGS sequence"/>
</dbReference>
<evidence type="ECO:0000256" key="2">
    <source>
        <dbReference type="ARBA" id="ARBA00023125"/>
    </source>
</evidence>
<dbReference type="InterPro" id="IPR014710">
    <property type="entry name" value="RmlC-like_jellyroll"/>
</dbReference>
<dbReference type="Gene3D" id="1.10.10.10">
    <property type="entry name" value="Winged helix-like DNA-binding domain superfamily/Winged helix DNA-binding domain"/>
    <property type="match status" value="1"/>
</dbReference>
<dbReference type="InterPro" id="IPR000595">
    <property type="entry name" value="cNMP-bd_dom"/>
</dbReference>
<dbReference type="GO" id="GO:0005829">
    <property type="term" value="C:cytosol"/>
    <property type="evidence" value="ECO:0007669"/>
    <property type="project" value="TreeGrafter"/>
</dbReference>
<evidence type="ECO:0000259" key="5">
    <source>
        <dbReference type="PROSITE" id="PS51063"/>
    </source>
</evidence>
<dbReference type="PROSITE" id="PS50042">
    <property type="entry name" value="CNMP_BINDING_3"/>
    <property type="match status" value="1"/>
</dbReference>
<dbReference type="InterPro" id="IPR018490">
    <property type="entry name" value="cNMP-bd_dom_sf"/>
</dbReference>
<dbReference type="SUPFAM" id="SSF46785">
    <property type="entry name" value="Winged helix' DNA-binding domain"/>
    <property type="match status" value="1"/>
</dbReference>
<proteinExistence type="predicted"/>
<feature type="domain" description="HTH crp-type" evidence="5">
    <location>
        <begin position="148"/>
        <end position="223"/>
    </location>
</feature>
<keyword evidence="3" id="KW-0804">Transcription</keyword>
<accession>A0A4Q4Z400</accession>
<dbReference type="CDD" id="cd00038">
    <property type="entry name" value="CAP_ED"/>
    <property type="match status" value="1"/>
</dbReference>
<evidence type="ECO:0000256" key="1">
    <source>
        <dbReference type="ARBA" id="ARBA00023015"/>
    </source>
</evidence>
<keyword evidence="2" id="KW-0238">DNA-binding</keyword>
<dbReference type="SMART" id="SM00419">
    <property type="entry name" value="HTH_CRP"/>
    <property type="match status" value="1"/>
</dbReference>
<keyword evidence="7" id="KW-1185">Reference proteome</keyword>
<dbReference type="InterPro" id="IPR012318">
    <property type="entry name" value="HTH_CRP"/>
</dbReference>
<dbReference type="AlphaFoldDB" id="A0A4Q4Z400"/>
<dbReference type="GO" id="GO:0003700">
    <property type="term" value="F:DNA-binding transcription factor activity"/>
    <property type="evidence" value="ECO:0007669"/>
    <property type="project" value="TreeGrafter"/>
</dbReference>
<feature type="domain" description="Cyclic nucleotide-binding" evidence="4">
    <location>
        <begin position="13"/>
        <end position="134"/>
    </location>
</feature>
<dbReference type="PANTHER" id="PTHR24567:SF26">
    <property type="entry name" value="REGULATORY PROTEIN YEIL"/>
    <property type="match status" value="1"/>
</dbReference>
<dbReference type="PRINTS" id="PR00034">
    <property type="entry name" value="HTHCRP"/>
</dbReference>
<dbReference type="SMART" id="SM00100">
    <property type="entry name" value="cNMP"/>
    <property type="match status" value="1"/>
</dbReference>
<dbReference type="PANTHER" id="PTHR24567">
    <property type="entry name" value="CRP FAMILY TRANSCRIPTIONAL REGULATORY PROTEIN"/>
    <property type="match status" value="1"/>
</dbReference>
<dbReference type="InterPro" id="IPR036390">
    <property type="entry name" value="WH_DNA-bd_sf"/>
</dbReference>
<organism evidence="6 7">
    <name type="scientific">Nocardioides guangzhouensis</name>
    <dbReference type="NCBI Taxonomy" id="2497878"/>
    <lineage>
        <taxon>Bacteria</taxon>
        <taxon>Bacillati</taxon>
        <taxon>Actinomycetota</taxon>
        <taxon>Actinomycetes</taxon>
        <taxon>Propionibacteriales</taxon>
        <taxon>Nocardioidaceae</taxon>
        <taxon>Nocardioides</taxon>
    </lineage>
</organism>
<dbReference type="EMBL" id="SDKM01000056">
    <property type="protein sequence ID" value="RYP81985.1"/>
    <property type="molecule type" value="Genomic_DNA"/>
</dbReference>
<dbReference type="Pfam" id="PF00027">
    <property type="entry name" value="cNMP_binding"/>
    <property type="match status" value="1"/>
</dbReference>
<evidence type="ECO:0000313" key="6">
    <source>
        <dbReference type="EMBL" id="RYP81985.1"/>
    </source>
</evidence>
<dbReference type="Pfam" id="PF13545">
    <property type="entry name" value="HTH_Crp_2"/>
    <property type="match status" value="1"/>
</dbReference>
<evidence type="ECO:0000256" key="3">
    <source>
        <dbReference type="ARBA" id="ARBA00023163"/>
    </source>
</evidence>
<dbReference type="OrthoDB" id="41390at2"/>
<dbReference type="GO" id="GO:0003677">
    <property type="term" value="F:DNA binding"/>
    <property type="evidence" value="ECO:0007669"/>
    <property type="project" value="UniProtKB-KW"/>
</dbReference>
<keyword evidence="1" id="KW-0805">Transcription regulation</keyword>
<dbReference type="PROSITE" id="PS51063">
    <property type="entry name" value="HTH_CRP_2"/>
    <property type="match status" value="1"/>
</dbReference>
<dbReference type="SUPFAM" id="SSF51206">
    <property type="entry name" value="cAMP-binding domain-like"/>
    <property type="match status" value="1"/>
</dbReference>
<dbReference type="Gene3D" id="2.60.120.10">
    <property type="entry name" value="Jelly Rolls"/>
    <property type="match status" value="1"/>
</dbReference>
<dbReference type="InterPro" id="IPR036388">
    <property type="entry name" value="WH-like_DNA-bd_sf"/>
</dbReference>
<dbReference type="InterPro" id="IPR050397">
    <property type="entry name" value="Env_Response_Regulators"/>
</dbReference>
<protein>
    <submittedName>
        <fullName evidence="6">Crp/Fnr family transcriptional regulator</fullName>
    </submittedName>
</protein>
<comment type="caution">
    <text evidence="6">The sequence shown here is derived from an EMBL/GenBank/DDBJ whole genome shotgun (WGS) entry which is preliminary data.</text>
</comment>
<name>A0A4Q4Z400_9ACTN</name>
<sequence>MDPRVESALGLSNLRDLPQQALEPILDRAVEVTLPAGSVSTREGELVRHIDLLMTGAVRLFVVAPDGRTMTVRYCRAGAIIGAVSLFAPEYSTPVTTQALVDSGLLKLHAAAVIRAASADVRVANAFLRELGERVMGFIYEIPGSAFTTVRQRVARHLLDLCLGLDQPPRLHRPEGRVVRQSQHDLADAVGTTREVVVRVLRELRAEGIIQTGRERIVITDPVRLAREVEWNTSS</sequence>
<gene>
    <name evidence="6" type="ORF">EKO23_22685</name>
</gene>